<evidence type="ECO:0000256" key="1">
    <source>
        <dbReference type="ARBA" id="ARBA00023125"/>
    </source>
</evidence>
<dbReference type="PANTHER" id="PTHR30055">
    <property type="entry name" value="HTH-TYPE TRANSCRIPTIONAL REGULATOR RUTR"/>
    <property type="match status" value="1"/>
</dbReference>
<dbReference type="SUPFAM" id="SSF46689">
    <property type="entry name" value="Homeodomain-like"/>
    <property type="match status" value="1"/>
</dbReference>
<dbReference type="GO" id="GO:0003700">
    <property type="term" value="F:DNA-binding transcription factor activity"/>
    <property type="evidence" value="ECO:0007669"/>
    <property type="project" value="TreeGrafter"/>
</dbReference>
<reference evidence="5 6" key="1">
    <citation type="journal article" date="2015" name="Stand. Genomic Sci.">
        <title>Genomic Encyclopedia of Bacterial and Archaeal Type Strains, Phase III: the genomes of soil and plant-associated and newly described type strains.</title>
        <authorList>
            <person name="Whitman W.B."/>
            <person name="Woyke T."/>
            <person name="Klenk H.P."/>
            <person name="Zhou Y."/>
            <person name="Lilburn T.G."/>
            <person name="Beck B.J."/>
            <person name="De Vos P."/>
            <person name="Vandamme P."/>
            <person name="Eisen J.A."/>
            <person name="Garrity G."/>
            <person name="Hugenholtz P."/>
            <person name="Kyrpides N.C."/>
        </authorList>
    </citation>
    <scope>NUCLEOTIDE SEQUENCE [LARGE SCALE GENOMIC DNA]</scope>
    <source>
        <strain evidence="5 6">RF6</strain>
    </source>
</reference>
<dbReference type="PROSITE" id="PS50977">
    <property type="entry name" value="HTH_TETR_2"/>
    <property type="match status" value="1"/>
</dbReference>
<evidence type="ECO:0000256" key="2">
    <source>
        <dbReference type="PROSITE-ProRule" id="PRU00335"/>
    </source>
</evidence>
<dbReference type="InterPro" id="IPR009057">
    <property type="entry name" value="Homeodomain-like_sf"/>
</dbReference>
<sequence length="229" mass="24738">MSEPVVPQDTAPRRRDPEARRREILAAAAELAAEHGPAALTHRAIAARAGVPLGSTTQHFASIDELREAALQQLADEIDESLESIGPLVADIVEDPSHAVAEILVFLRDRRAVQSDIALIASGSTDQRLRALALRWNERLVEILTPTLGHDQALALSVYLDGATVHASLHEEPLSAEHLTRVFTALSRLPAAREVPARPEVPVRSGPAGDPDRDDLPDPGPRRTSEPTH</sequence>
<name>A0A4Q7U3I1_9MICO</name>
<organism evidence="5 6">
    <name type="scientific">Leucobacter luti</name>
    <dbReference type="NCBI Taxonomy" id="340320"/>
    <lineage>
        <taxon>Bacteria</taxon>
        <taxon>Bacillati</taxon>
        <taxon>Actinomycetota</taxon>
        <taxon>Actinomycetes</taxon>
        <taxon>Micrococcales</taxon>
        <taxon>Microbacteriaceae</taxon>
        <taxon>Leucobacter</taxon>
    </lineage>
</organism>
<dbReference type="Gene3D" id="1.10.357.10">
    <property type="entry name" value="Tetracycline Repressor, domain 2"/>
    <property type="match status" value="1"/>
</dbReference>
<dbReference type="EMBL" id="SHKI01000002">
    <property type="protein sequence ID" value="RZT68306.1"/>
    <property type="molecule type" value="Genomic_DNA"/>
</dbReference>
<dbReference type="Proteomes" id="UP000291832">
    <property type="component" value="Unassembled WGS sequence"/>
</dbReference>
<dbReference type="Pfam" id="PF00440">
    <property type="entry name" value="TetR_N"/>
    <property type="match status" value="1"/>
</dbReference>
<proteinExistence type="predicted"/>
<dbReference type="InterPro" id="IPR001647">
    <property type="entry name" value="HTH_TetR"/>
</dbReference>
<dbReference type="GO" id="GO:0000976">
    <property type="term" value="F:transcription cis-regulatory region binding"/>
    <property type="evidence" value="ECO:0007669"/>
    <property type="project" value="TreeGrafter"/>
</dbReference>
<dbReference type="PANTHER" id="PTHR30055:SF231">
    <property type="entry name" value="TRANSCRIPTIONAL REGULATORY PROTEIN (PROBABLY DEOR-FAMILY)-RELATED"/>
    <property type="match status" value="1"/>
</dbReference>
<evidence type="ECO:0000259" key="4">
    <source>
        <dbReference type="PROSITE" id="PS50977"/>
    </source>
</evidence>
<feature type="domain" description="HTH tetR-type" evidence="4">
    <location>
        <begin position="18"/>
        <end position="78"/>
    </location>
</feature>
<feature type="region of interest" description="Disordered" evidence="3">
    <location>
        <begin position="194"/>
        <end position="229"/>
    </location>
</feature>
<feature type="DNA-binding region" description="H-T-H motif" evidence="2">
    <location>
        <begin position="41"/>
        <end position="60"/>
    </location>
</feature>
<dbReference type="AlphaFoldDB" id="A0A4Q7U3I1"/>
<evidence type="ECO:0000313" key="6">
    <source>
        <dbReference type="Proteomes" id="UP000291832"/>
    </source>
</evidence>
<keyword evidence="6" id="KW-1185">Reference proteome</keyword>
<feature type="compositionally biased region" description="Basic and acidic residues" evidence="3">
    <location>
        <begin position="210"/>
        <end position="229"/>
    </location>
</feature>
<evidence type="ECO:0000256" key="3">
    <source>
        <dbReference type="SAM" id="MobiDB-lite"/>
    </source>
</evidence>
<evidence type="ECO:0000313" key="5">
    <source>
        <dbReference type="EMBL" id="RZT68306.1"/>
    </source>
</evidence>
<accession>A0A4Q7U3I1</accession>
<protein>
    <submittedName>
        <fullName evidence="5">TetR family transcriptional regulator</fullName>
    </submittedName>
</protein>
<gene>
    <name evidence="5" type="ORF">EV139_0027</name>
</gene>
<comment type="caution">
    <text evidence="5">The sequence shown here is derived from an EMBL/GenBank/DDBJ whole genome shotgun (WGS) entry which is preliminary data.</text>
</comment>
<keyword evidence="1 2" id="KW-0238">DNA-binding</keyword>
<dbReference type="InterPro" id="IPR050109">
    <property type="entry name" value="HTH-type_TetR-like_transc_reg"/>
</dbReference>